<keyword evidence="2" id="KW-1185">Reference proteome</keyword>
<proteinExistence type="predicted"/>
<protein>
    <submittedName>
        <fullName evidence="1">CLUMA_CG003179, isoform A</fullName>
    </submittedName>
</protein>
<evidence type="ECO:0000313" key="2">
    <source>
        <dbReference type="Proteomes" id="UP000183832"/>
    </source>
</evidence>
<evidence type="ECO:0000313" key="1">
    <source>
        <dbReference type="EMBL" id="CRK89430.1"/>
    </source>
</evidence>
<organism evidence="1 2">
    <name type="scientific">Clunio marinus</name>
    <dbReference type="NCBI Taxonomy" id="568069"/>
    <lineage>
        <taxon>Eukaryota</taxon>
        <taxon>Metazoa</taxon>
        <taxon>Ecdysozoa</taxon>
        <taxon>Arthropoda</taxon>
        <taxon>Hexapoda</taxon>
        <taxon>Insecta</taxon>
        <taxon>Pterygota</taxon>
        <taxon>Neoptera</taxon>
        <taxon>Endopterygota</taxon>
        <taxon>Diptera</taxon>
        <taxon>Nematocera</taxon>
        <taxon>Chironomoidea</taxon>
        <taxon>Chironomidae</taxon>
        <taxon>Clunio</taxon>
    </lineage>
</organism>
<sequence>MTNISFRCQQCEMKSLHQDLNKHFMAADDKENISRITRLILHIEIGDCDVLSERNNLFPFKLKLKLLLLTQQAISSLKYVGKGTRNLERSVMQERNNIKKTMECYRFTCWVTVKLS</sequence>
<accession>A0A1J1HSH5</accession>
<dbReference type="AlphaFoldDB" id="A0A1J1HSH5"/>
<reference evidence="1 2" key="1">
    <citation type="submission" date="2015-04" db="EMBL/GenBank/DDBJ databases">
        <authorList>
            <person name="Syromyatnikov M.Y."/>
            <person name="Popov V.N."/>
        </authorList>
    </citation>
    <scope>NUCLEOTIDE SEQUENCE [LARGE SCALE GENOMIC DNA]</scope>
</reference>
<dbReference type="EMBL" id="CVRI01000012">
    <property type="protein sequence ID" value="CRK89430.1"/>
    <property type="molecule type" value="Genomic_DNA"/>
</dbReference>
<gene>
    <name evidence="1" type="ORF">CLUMA_CG003179</name>
</gene>
<dbReference type="Proteomes" id="UP000183832">
    <property type="component" value="Unassembled WGS sequence"/>
</dbReference>
<name>A0A1J1HSH5_9DIPT</name>